<gene>
    <name evidence="2" type="ORF">HHL27_09480</name>
</gene>
<dbReference type="PANTHER" id="PTHR33490:SF6">
    <property type="entry name" value="SLL1049 PROTEIN"/>
    <property type="match status" value="1"/>
</dbReference>
<name>A0A7Y0BPB9_9SPHN</name>
<sequence>MRIAIEHTTHYHFSPGIQNGLQRLRLTPRNSQGQSVIEWAVHFEGARVQLEYDDHNANRVTLISFEPGTREVSIRCEGVVETSDQSGIVGRTAGYLPRWHFLEPTPLTQVGPKVRALVARLAPGADMLARLHALSDLVADAVTYELGHTDAASTAEAVLAAGHGVCQDHAHVFIAAARAIGVPARYVSGYLLMDDRIDQDAGHAWAEAEVEGLGWVGFDISNRICPDARYVRVASGADYRDAAPVTGIRVGSSDETMHVRLAVQQQRVEQ</sequence>
<accession>A0A7Y0BPB9</accession>
<dbReference type="Pfam" id="PF01841">
    <property type="entry name" value="Transglut_core"/>
    <property type="match status" value="1"/>
</dbReference>
<evidence type="ECO:0000313" key="3">
    <source>
        <dbReference type="Proteomes" id="UP000583556"/>
    </source>
</evidence>
<dbReference type="Pfam" id="PF08379">
    <property type="entry name" value="Bact_transglu_N"/>
    <property type="match status" value="1"/>
</dbReference>
<dbReference type="SUPFAM" id="SSF54001">
    <property type="entry name" value="Cysteine proteinases"/>
    <property type="match status" value="1"/>
</dbReference>
<dbReference type="RefSeq" id="WP_169493157.1">
    <property type="nucleotide sequence ID" value="NZ_JABBGM010000003.1"/>
</dbReference>
<evidence type="ECO:0000313" key="2">
    <source>
        <dbReference type="EMBL" id="NML93898.1"/>
    </source>
</evidence>
<organism evidence="2 3">
    <name type="scientific">Novosphingobium olei</name>
    <dbReference type="NCBI Taxonomy" id="2728851"/>
    <lineage>
        <taxon>Bacteria</taxon>
        <taxon>Pseudomonadati</taxon>
        <taxon>Pseudomonadota</taxon>
        <taxon>Alphaproteobacteria</taxon>
        <taxon>Sphingomonadales</taxon>
        <taxon>Sphingomonadaceae</taxon>
        <taxon>Novosphingobium</taxon>
    </lineage>
</organism>
<dbReference type="InterPro" id="IPR038765">
    <property type="entry name" value="Papain-like_cys_pep_sf"/>
</dbReference>
<proteinExistence type="predicted"/>
<reference evidence="2 3" key="1">
    <citation type="submission" date="2020-04" db="EMBL/GenBank/DDBJ databases">
        <title>Novosphingobium sp. TW-4 isolated from soil.</title>
        <authorList>
            <person name="Dahal R.H."/>
            <person name="Chaudhary D.K."/>
        </authorList>
    </citation>
    <scope>NUCLEOTIDE SEQUENCE [LARGE SCALE GENOMIC DNA]</scope>
    <source>
        <strain evidence="2 3">TW-4</strain>
    </source>
</reference>
<dbReference type="Gene3D" id="3.10.620.30">
    <property type="match status" value="1"/>
</dbReference>
<dbReference type="AlphaFoldDB" id="A0A7Y0BPB9"/>
<dbReference type="SMART" id="SM00460">
    <property type="entry name" value="TGc"/>
    <property type="match status" value="1"/>
</dbReference>
<evidence type="ECO:0000259" key="1">
    <source>
        <dbReference type="SMART" id="SM00460"/>
    </source>
</evidence>
<dbReference type="PANTHER" id="PTHR33490">
    <property type="entry name" value="BLR5614 PROTEIN-RELATED"/>
    <property type="match status" value="1"/>
</dbReference>
<dbReference type="Proteomes" id="UP000583556">
    <property type="component" value="Unassembled WGS sequence"/>
</dbReference>
<dbReference type="InterPro" id="IPR002931">
    <property type="entry name" value="Transglutaminase-like"/>
</dbReference>
<protein>
    <submittedName>
        <fullName evidence="2">Transglutaminase family protein</fullName>
    </submittedName>
</protein>
<comment type="caution">
    <text evidence="2">The sequence shown here is derived from an EMBL/GenBank/DDBJ whole genome shotgun (WGS) entry which is preliminary data.</text>
</comment>
<keyword evidence="3" id="KW-1185">Reference proteome</keyword>
<feature type="domain" description="Transglutaminase-like" evidence="1">
    <location>
        <begin position="158"/>
        <end position="222"/>
    </location>
</feature>
<dbReference type="EMBL" id="JABBGM010000003">
    <property type="protein sequence ID" value="NML93898.1"/>
    <property type="molecule type" value="Genomic_DNA"/>
</dbReference>
<dbReference type="InterPro" id="IPR013589">
    <property type="entry name" value="Bac_transglu_N"/>
</dbReference>